<reference evidence="4 5" key="1">
    <citation type="journal article" date="2010" name="Stand. Genomic Sci.">
        <title>Complete genome sequence of Nocardiopsis dassonvillei type strain (IMRU 509).</title>
        <authorList>
            <person name="Sun H."/>
            <person name="Lapidus A."/>
            <person name="Nolan M."/>
            <person name="Lucas S."/>
            <person name="Del Rio T.G."/>
            <person name="Tice H."/>
            <person name="Cheng J.F."/>
            <person name="Tapia R."/>
            <person name="Han C."/>
            <person name="Goodwin L."/>
            <person name="Pitluck S."/>
            <person name="Pagani I."/>
            <person name="Ivanova N."/>
            <person name="Mavromatis K."/>
            <person name="Mikhailova N."/>
            <person name="Pati A."/>
            <person name="Chen A."/>
            <person name="Palaniappan K."/>
            <person name="Land M."/>
            <person name="Hauser L."/>
            <person name="Chang Y.J."/>
            <person name="Jeffries C.D."/>
            <person name="Djao O.D."/>
            <person name="Rohde M."/>
            <person name="Sikorski J."/>
            <person name="Goker M."/>
            <person name="Woyke T."/>
            <person name="Bristow J."/>
            <person name="Eisen J.A."/>
            <person name="Markowitz V."/>
            <person name="Hugenholtz P."/>
            <person name="Kyrpides N.C."/>
            <person name="Klenk H.P."/>
        </authorList>
    </citation>
    <scope>NUCLEOTIDE SEQUENCE [LARGE SCALE GENOMIC DNA]</scope>
    <source>
        <strain evidence="5">ATCC 23218 / DSM 43111 / CIP 107115 / JCM 7437 / KCTC 9190 / NBRC 14626 / NCTC 10488 / NRRL B-5397 / IMRU 509</strain>
    </source>
</reference>
<dbReference type="EMBL" id="CP002040">
    <property type="protein sequence ID" value="ADH66353.1"/>
    <property type="molecule type" value="Genomic_DNA"/>
</dbReference>
<dbReference type="Gene3D" id="3.40.630.30">
    <property type="match status" value="1"/>
</dbReference>
<protein>
    <submittedName>
        <fullName evidence="4">GCN5-related N-acetyltransferase</fullName>
    </submittedName>
</protein>
<dbReference type="AlphaFoldDB" id="D7B0E6"/>
<accession>D7B0E6</accession>
<gene>
    <name evidence="4" type="ordered locus">Ndas_0909</name>
</gene>
<evidence type="ECO:0000256" key="2">
    <source>
        <dbReference type="ARBA" id="ARBA00023315"/>
    </source>
</evidence>
<sequence length="175" mass="18595">MLIRTAVPEDGPAVADVEVRSWRAAYPGIVPQDYLDAMDAAERGARWSDWIAGAARPGAELLLAEDGAGVVAFACFAPVEEGGEGAGGTAGPCELEAFFSVPETWGSGVNRRLIADVHRAVAGAGYGEAVLWVLRDNPRARRFYAAHGWEADGAVTEEGPLNGAVLPRLRYRRGF</sequence>
<keyword evidence="2" id="KW-0012">Acyltransferase</keyword>
<dbReference type="InterPro" id="IPR000182">
    <property type="entry name" value="GNAT_dom"/>
</dbReference>
<feature type="domain" description="N-acetyltransferase" evidence="3">
    <location>
        <begin position="1"/>
        <end position="172"/>
    </location>
</feature>
<dbReference type="PROSITE" id="PS51186">
    <property type="entry name" value="GNAT"/>
    <property type="match status" value="1"/>
</dbReference>
<keyword evidence="5" id="KW-1185">Reference proteome</keyword>
<dbReference type="GO" id="GO:0016747">
    <property type="term" value="F:acyltransferase activity, transferring groups other than amino-acyl groups"/>
    <property type="evidence" value="ECO:0007669"/>
    <property type="project" value="InterPro"/>
</dbReference>
<dbReference type="HOGENOM" id="CLU_013985_18_2_11"/>
<dbReference type="eggNOG" id="COG0456">
    <property type="taxonomic scope" value="Bacteria"/>
</dbReference>
<dbReference type="KEGG" id="nda:Ndas_0909"/>
<dbReference type="SUPFAM" id="SSF55729">
    <property type="entry name" value="Acyl-CoA N-acyltransferases (Nat)"/>
    <property type="match status" value="1"/>
</dbReference>
<dbReference type="GeneID" id="91488994"/>
<dbReference type="RefSeq" id="WP_013151960.1">
    <property type="nucleotide sequence ID" value="NC_014210.1"/>
</dbReference>
<dbReference type="InterPro" id="IPR016181">
    <property type="entry name" value="Acyl_CoA_acyltransferase"/>
</dbReference>
<evidence type="ECO:0000256" key="1">
    <source>
        <dbReference type="ARBA" id="ARBA00022679"/>
    </source>
</evidence>
<dbReference type="OrthoDB" id="5243635at2"/>
<dbReference type="Proteomes" id="UP000002219">
    <property type="component" value="Chromosome 1"/>
</dbReference>
<evidence type="ECO:0000259" key="3">
    <source>
        <dbReference type="PROSITE" id="PS51186"/>
    </source>
</evidence>
<proteinExistence type="predicted"/>
<dbReference type="InterPro" id="IPR050832">
    <property type="entry name" value="Bact_Acetyltransf"/>
</dbReference>
<evidence type="ECO:0000313" key="4">
    <source>
        <dbReference type="EMBL" id="ADH66353.1"/>
    </source>
</evidence>
<evidence type="ECO:0000313" key="5">
    <source>
        <dbReference type="Proteomes" id="UP000002219"/>
    </source>
</evidence>
<dbReference type="STRING" id="446468.Ndas_0909"/>
<dbReference type="PANTHER" id="PTHR43877">
    <property type="entry name" value="AMINOALKYLPHOSPHONATE N-ACETYLTRANSFERASE-RELATED-RELATED"/>
    <property type="match status" value="1"/>
</dbReference>
<name>D7B0E6_NOCDD</name>
<dbReference type="Pfam" id="PF00583">
    <property type="entry name" value="Acetyltransf_1"/>
    <property type="match status" value="1"/>
</dbReference>
<keyword evidence="1" id="KW-0808">Transferase</keyword>
<organism evidence="4 5">
    <name type="scientific">Nocardiopsis dassonvillei (strain ATCC 23218 / DSM 43111 / CIP 107115 / JCM 7437 / KCTC 9190 / NBRC 14626 / NCTC 10488 / NRRL B-5397 / IMRU 509)</name>
    <name type="common">Actinomadura dassonvillei</name>
    <dbReference type="NCBI Taxonomy" id="446468"/>
    <lineage>
        <taxon>Bacteria</taxon>
        <taxon>Bacillati</taxon>
        <taxon>Actinomycetota</taxon>
        <taxon>Actinomycetes</taxon>
        <taxon>Streptosporangiales</taxon>
        <taxon>Nocardiopsidaceae</taxon>
        <taxon>Nocardiopsis</taxon>
    </lineage>
</organism>